<dbReference type="Proteomes" id="UP000324800">
    <property type="component" value="Unassembled WGS sequence"/>
</dbReference>
<feature type="compositionally biased region" description="Low complexity" evidence="1">
    <location>
        <begin position="102"/>
        <end position="112"/>
    </location>
</feature>
<accession>A0A5J4TI45</accession>
<sequence>MHPKEKTSTMEKYAKLEERALKMPDKERQKALIQAESADGCLDHRNKKIYDRILTIMFEYFENHPIQQLEDVHDDSDMESEEQSSVERFKPGKMQKEPTTMLQSASHQSLQQLKDDDSGINLKDEEEDEDVNKTNPRRGHKAPVE</sequence>
<evidence type="ECO:0000313" key="3">
    <source>
        <dbReference type="Proteomes" id="UP000324800"/>
    </source>
</evidence>
<feature type="compositionally biased region" description="Basic and acidic residues" evidence="1">
    <location>
        <begin position="85"/>
        <end position="96"/>
    </location>
</feature>
<feature type="compositionally biased region" description="Acidic residues" evidence="1">
    <location>
        <begin position="72"/>
        <end position="84"/>
    </location>
</feature>
<feature type="region of interest" description="Disordered" evidence="1">
    <location>
        <begin position="69"/>
        <end position="145"/>
    </location>
</feature>
<comment type="caution">
    <text evidence="2">The sequence shown here is derived from an EMBL/GenBank/DDBJ whole genome shotgun (WGS) entry which is preliminary data.</text>
</comment>
<evidence type="ECO:0000256" key="1">
    <source>
        <dbReference type="SAM" id="MobiDB-lite"/>
    </source>
</evidence>
<organism evidence="2 3">
    <name type="scientific">Streblomastix strix</name>
    <dbReference type="NCBI Taxonomy" id="222440"/>
    <lineage>
        <taxon>Eukaryota</taxon>
        <taxon>Metamonada</taxon>
        <taxon>Preaxostyla</taxon>
        <taxon>Oxymonadida</taxon>
        <taxon>Streblomastigidae</taxon>
        <taxon>Streblomastix</taxon>
    </lineage>
</organism>
<proteinExistence type="predicted"/>
<feature type="compositionally biased region" description="Basic residues" evidence="1">
    <location>
        <begin position="135"/>
        <end position="145"/>
    </location>
</feature>
<dbReference type="EMBL" id="SNRW01031407">
    <property type="protein sequence ID" value="KAA6357443.1"/>
    <property type="molecule type" value="Genomic_DNA"/>
</dbReference>
<name>A0A5J4TI45_9EUKA</name>
<protein>
    <submittedName>
        <fullName evidence="2">Uncharacterized protein</fullName>
    </submittedName>
</protein>
<evidence type="ECO:0000313" key="2">
    <source>
        <dbReference type="EMBL" id="KAA6357443.1"/>
    </source>
</evidence>
<dbReference type="AlphaFoldDB" id="A0A5J4TI45"/>
<gene>
    <name evidence="2" type="ORF">EZS28_047030</name>
</gene>
<reference evidence="2 3" key="1">
    <citation type="submission" date="2019-03" db="EMBL/GenBank/DDBJ databases">
        <title>Single cell metagenomics reveals metabolic interactions within the superorganism composed of flagellate Streblomastix strix and complex community of Bacteroidetes bacteria on its surface.</title>
        <authorList>
            <person name="Treitli S.C."/>
            <person name="Kolisko M."/>
            <person name="Husnik F."/>
            <person name="Keeling P."/>
            <person name="Hampl V."/>
        </authorList>
    </citation>
    <scope>NUCLEOTIDE SEQUENCE [LARGE SCALE GENOMIC DNA]</scope>
    <source>
        <strain evidence="2">ST1C</strain>
    </source>
</reference>